<evidence type="ECO:0000313" key="16">
    <source>
        <dbReference type="EMBL" id="CAF2235472.1"/>
    </source>
</evidence>
<evidence type="ECO:0000313" key="21">
    <source>
        <dbReference type="Proteomes" id="UP000663866"/>
    </source>
</evidence>
<evidence type="ECO:0000313" key="19">
    <source>
        <dbReference type="EMBL" id="CAF3811559.1"/>
    </source>
</evidence>
<dbReference type="AlphaFoldDB" id="A0A816VD66"/>
<evidence type="ECO:0000256" key="8">
    <source>
        <dbReference type="ARBA" id="ARBA00023228"/>
    </source>
</evidence>
<comment type="similarity">
    <text evidence="3">Belongs to the BRI3 family.</text>
</comment>
<evidence type="ECO:0000256" key="2">
    <source>
        <dbReference type="ARBA" id="ARBA00004556"/>
    </source>
</evidence>
<keyword evidence="7 12" id="KW-0472">Membrane</keyword>
<dbReference type="GO" id="GO:0048471">
    <property type="term" value="C:perinuclear region of cytoplasm"/>
    <property type="evidence" value="ECO:0007669"/>
    <property type="project" value="UniProtKB-SubCell"/>
</dbReference>
<name>A0A816VD66_9BILA</name>
<evidence type="ECO:0000313" key="14">
    <source>
        <dbReference type="EMBL" id="CAF2029562.1"/>
    </source>
</evidence>
<dbReference type="Proteomes" id="UP000663842">
    <property type="component" value="Unassembled WGS sequence"/>
</dbReference>
<dbReference type="Pfam" id="PF10164">
    <property type="entry name" value="BRI3"/>
    <property type="match status" value="1"/>
</dbReference>
<dbReference type="Proteomes" id="UP000681720">
    <property type="component" value="Unassembled WGS sequence"/>
</dbReference>
<comment type="subcellular location">
    <subcellularLocation>
        <location evidence="2">Cytoplasm</location>
        <location evidence="2">Perinuclear region</location>
    </subcellularLocation>
    <subcellularLocation>
        <location evidence="1">Lysosome membrane</location>
        <topology evidence="1">Multi-pass membrane protein</topology>
    </subcellularLocation>
</comment>
<evidence type="ECO:0000256" key="7">
    <source>
        <dbReference type="ARBA" id="ARBA00023136"/>
    </source>
</evidence>
<dbReference type="EMBL" id="CAJNRF010017662">
    <property type="protein sequence ID" value="CAF2235472.1"/>
    <property type="molecule type" value="Genomic_DNA"/>
</dbReference>
<dbReference type="EMBL" id="CAJNRG010010152">
    <property type="protein sequence ID" value="CAF2119685.1"/>
    <property type="molecule type" value="Genomic_DNA"/>
</dbReference>
<evidence type="ECO:0000256" key="3">
    <source>
        <dbReference type="ARBA" id="ARBA00008090"/>
    </source>
</evidence>
<dbReference type="Proteomes" id="UP000663834">
    <property type="component" value="Unassembled WGS sequence"/>
</dbReference>
<evidence type="ECO:0000256" key="10">
    <source>
        <dbReference type="ARBA" id="ARBA00035449"/>
    </source>
</evidence>
<accession>A0A816VD66</accession>
<evidence type="ECO:0000256" key="4">
    <source>
        <dbReference type="ARBA" id="ARBA00022490"/>
    </source>
</evidence>
<sequence length="105" mass="11668">MSDQSYLITNENDNPPTYQDAINQRYGTFINPSTTTNAPPYPYTFDSQQPTVVVIGGCPVCKVGMLDTEYTCFGLCCAFFCFPIGILCCLALRQRRCNFCGATLH</sequence>
<dbReference type="GO" id="GO:0005765">
    <property type="term" value="C:lysosomal membrane"/>
    <property type="evidence" value="ECO:0007669"/>
    <property type="project" value="UniProtKB-SubCell"/>
</dbReference>
<dbReference type="EMBL" id="CAJOBI010311798">
    <property type="protein sequence ID" value="CAF5171211.1"/>
    <property type="molecule type" value="Genomic_DNA"/>
</dbReference>
<dbReference type="PANTHER" id="PTHR13551:SF1">
    <property type="entry name" value="MEMBRANE PROTEIN BRI3"/>
    <property type="match status" value="1"/>
</dbReference>
<dbReference type="EMBL" id="CAJNRE010003816">
    <property type="protein sequence ID" value="CAF2029562.1"/>
    <property type="molecule type" value="Genomic_DNA"/>
</dbReference>
<dbReference type="InterPro" id="IPR019317">
    <property type="entry name" value="BRI3"/>
</dbReference>
<reference evidence="15" key="1">
    <citation type="submission" date="2021-02" db="EMBL/GenBank/DDBJ databases">
        <authorList>
            <person name="Nowell W R."/>
        </authorList>
    </citation>
    <scope>NUCLEOTIDE SEQUENCE</scope>
</reference>
<dbReference type="EMBL" id="CAJOBF010000089">
    <property type="protein sequence ID" value="CAF3743666.1"/>
    <property type="molecule type" value="Genomic_DNA"/>
</dbReference>
<evidence type="ECO:0000313" key="15">
    <source>
        <dbReference type="EMBL" id="CAF2119685.1"/>
    </source>
</evidence>
<dbReference type="OrthoDB" id="2564984at2759"/>
<feature type="transmembrane region" description="Helical" evidence="12">
    <location>
        <begin position="72"/>
        <end position="92"/>
    </location>
</feature>
<evidence type="ECO:0000256" key="9">
    <source>
        <dbReference type="ARBA" id="ARBA00035284"/>
    </source>
</evidence>
<keyword evidence="8" id="KW-0458">Lysosome</keyword>
<evidence type="ECO:0000256" key="11">
    <source>
        <dbReference type="ARBA" id="ARBA00046593"/>
    </source>
</evidence>
<evidence type="ECO:0000256" key="1">
    <source>
        <dbReference type="ARBA" id="ARBA00004155"/>
    </source>
</evidence>
<evidence type="ECO:0000313" key="20">
    <source>
        <dbReference type="EMBL" id="CAF5171211.1"/>
    </source>
</evidence>
<dbReference type="Proteomes" id="UP000663887">
    <property type="component" value="Unassembled WGS sequence"/>
</dbReference>
<evidence type="ECO:0000313" key="13">
    <source>
        <dbReference type="EMBL" id="CAF1473212.1"/>
    </source>
</evidence>
<dbReference type="Proteomes" id="UP000663866">
    <property type="component" value="Unassembled WGS sequence"/>
</dbReference>
<evidence type="ECO:0000256" key="5">
    <source>
        <dbReference type="ARBA" id="ARBA00022692"/>
    </source>
</evidence>
<evidence type="ECO:0000256" key="6">
    <source>
        <dbReference type="ARBA" id="ARBA00022989"/>
    </source>
</evidence>
<protein>
    <recommendedName>
        <fullName evidence="9">Membrane protein BRI3</fullName>
    </recommendedName>
    <alternativeName>
        <fullName evidence="10">Brain protein I3</fullName>
    </alternativeName>
</protein>
<dbReference type="Proteomes" id="UP000676336">
    <property type="component" value="Unassembled WGS sequence"/>
</dbReference>
<evidence type="ECO:0000313" key="18">
    <source>
        <dbReference type="EMBL" id="CAF3743666.1"/>
    </source>
</evidence>
<dbReference type="PANTHER" id="PTHR13551">
    <property type="entry name" value="BRAIN PROTEIN I3"/>
    <property type="match status" value="1"/>
</dbReference>
<dbReference type="EMBL" id="CAJOBJ010000284">
    <property type="protein sequence ID" value="CAF3811559.1"/>
    <property type="molecule type" value="Genomic_DNA"/>
</dbReference>
<gene>
    <name evidence="19" type="ORF">GIL414_LOCUS1667</name>
    <name evidence="13" type="ORF">KQP761_LOCUS13154</name>
    <name evidence="14" type="ORF">MBJ925_LOCUS9810</name>
    <name evidence="17" type="ORF">OVN521_LOCUS201</name>
    <name evidence="20" type="ORF">SMN809_LOCUS65673</name>
    <name evidence="18" type="ORF">UXM345_LOCUS1585</name>
    <name evidence="16" type="ORF">WKI299_LOCUS36242</name>
    <name evidence="15" type="ORF">XDN619_LOCUS22431</name>
</gene>
<comment type="caution">
    <text evidence="15">The sequence shown here is derived from an EMBL/GenBank/DDBJ whole genome shotgun (WGS) entry which is preliminary data.</text>
</comment>
<keyword evidence="6 12" id="KW-1133">Transmembrane helix</keyword>
<evidence type="ECO:0000313" key="22">
    <source>
        <dbReference type="Proteomes" id="UP000663887"/>
    </source>
</evidence>
<keyword evidence="5 12" id="KW-0812">Transmembrane</keyword>
<dbReference type="Proteomes" id="UP000663824">
    <property type="component" value="Unassembled WGS sequence"/>
</dbReference>
<dbReference type="Proteomes" id="UP000663856">
    <property type="component" value="Unassembled WGS sequence"/>
</dbReference>
<evidence type="ECO:0000313" key="17">
    <source>
        <dbReference type="EMBL" id="CAF3734760.1"/>
    </source>
</evidence>
<proteinExistence type="inferred from homology"/>
<keyword evidence="21" id="KW-1185">Reference proteome</keyword>
<dbReference type="EMBL" id="CAJNOW010006051">
    <property type="protein sequence ID" value="CAF1473212.1"/>
    <property type="molecule type" value="Genomic_DNA"/>
</dbReference>
<dbReference type="EMBL" id="CAJOBG010000009">
    <property type="protein sequence ID" value="CAF3734760.1"/>
    <property type="molecule type" value="Genomic_DNA"/>
</dbReference>
<evidence type="ECO:0000256" key="12">
    <source>
        <dbReference type="SAM" id="Phobius"/>
    </source>
</evidence>
<organism evidence="15 22">
    <name type="scientific">Rotaria magnacalcarata</name>
    <dbReference type="NCBI Taxonomy" id="392030"/>
    <lineage>
        <taxon>Eukaryota</taxon>
        <taxon>Metazoa</taxon>
        <taxon>Spiralia</taxon>
        <taxon>Gnathifera</taxon>
        <taxon>Rotifera</taxon>
        <taxon>Eurotatoria</taxon>
        <taxon>Bdelloidea</taxon>
        <taxon>Philodinida</taxon>
        <taxon>Philodinidae</taxon>
        <taxon>Rotaria</taxon>
    </lineage>
</organism>
<keyword evidence="4" id="KW-0963">Cytoplasm</keyword>
<comment type="subunit">
    <text evidence="11">Interacts with BRI3BP. Interacts with MGAT1 and IFITM3.</text>
</comment>